<name>A0ABX1NX49_9RHOO</name>
<dbReference type="EMBL" id="WTVP01000034">
    <property type="protein sequence ID" value="NMG16368.1"/>
    <property type="molecule type" value="Genomic_DNA"/>
</dbReference>
<evidence type="ECO:0000256" key="1">
    <source>
        <dbReference type="ARBA" id="ARBA00001922"/>
    </source>
</evidence>
<gene>
    <name evidence="7" type="ORF">GPA24_12610</name>
</gene>
<dbReference type="PROSITE" id="PS51332">
    <property type="entry name" value="B12_BINDING"/>
    <property type="match status" value="1"/>
</dbReference>
<keyword evidence="4" id="KW-0413">Isomerase</keyword>
<evidence type="ECO:0000256" key="5">
    <source>
        <dbReference type="ARBA" id="ARBA00023285"/>
    </source>
</evidence>
<evidence type="ECO:0000256" key="4">
    <source>
        <dbReference type="ARBA" id="ARBA00023235"/>
    </source>
</evidence>
<evidence type="ECO:0000313" key="7">
    <source>
        <dbReference type="EMBL" id="NMG16368.1"/>
    </source>
</evidence>
<dbReference type="InterPro" id="IPR006159">
    <property type="entry name" value="Acid_CoA_mut_C"/>
</dbReference>
<evidence type="ECO:0000259" key="6">
    <source>
        <dbReference type="PROSITE" id="PS51332"/>
    </source>
</evidence>
<dbReference type="PANTHER" id="PTHR48101:SF1">
    <property type="entry name" value="METHYLMALONYL-COA MUTASE, LARGE SUBUNIT"/>
    <property type="match status" value="1"/>
</dbReference>
<evidence type="ECO:0000313" key="8">
    <source>
        <dbReference type="Proteomes" id="UP000633943"/>
    </source>
</evidence>
<sequence length="138" mass="15202">MNDTGQRRIRVLLAKPGLDGHDQGAKIVARAMMDAGFEVIYTGLRQTPEQVGRISLEEDVDVIALSSMAGSHLPFCRKLKPLLEENGLQDKLWLIGGNLPAQDHDALRELGFKGIFPTGSKLDAIVAYIRENVREHVA</sequence>
<dbReference type="InterPro" id="IPR036724">
    <property type="entry name" value="Cobalamin-bd_sf"/>
</dbReference>
<evidence type="ECO:0000256" key="2">
    <source>
        <dbReference type="ARBA" id="ARBA00022628"/>
    </source>
</evidence>
<protein>
    <submittedName>
        <fullName evidence="7">Methylmalonyl-CoA mutase</fullName>
    </submittedName>
</protein>
<dbReference type="InterPro" id="IPR006158">
    <property type="entry name" value="Cobalamin-bd"/>
</dbReference>
<evidence type="ECO:0000256" key="3">
    <source>
        <dbReference type="ARBA" id="ARBA00022723"/>
    </source>
</evidence>
<accession>A0ABX1NX49</accession>
<keyword evidence="8" id="KW-1185">Reference proteome</keyword>
<dbReference type="PANTHER" id="PTHR48101">
    <property type="entry name" value="METHYLMALONYL-COA MUTASE, MITOCHONDRIAL-RELATED"/>
    <property type="match status" value="1"/>
</dbReference>
<feature type="domain" description="B12-binding" evidence="6">
    <location>
        <begin position="8"/>
        <end position="136"/>
    </location>
</feature>
<comment type="cofactor">
    <cofactor evidence="1">
        <name>adenosylcob(III)alamin</name>
        <dbReference type="ChEBI" id="CHEBI:18408"/>
    </cofactor>
</comment>
<reference evidence="7 8" key="1">
    <citation type="submission" date="2019-12" db="EMBL/GenBank/DDBJ databases">
        <title>Comparative genomics gives insights into the taxonomy of the Azoarcus-Aromatoleum group and reveals separate origins of nif in the plant-associated Azoarcus and non-plant-associated Aromatoleum sub-groups.</title>
        <authorList>
            <person name="Lafos M."/>
            <person name="Maluk M."/>
            <person name="Batista M."/>
            <person name="Junghare M."/>
            <person name="Carmona M."/>
            <person name="Faoro H."/>
            <person name="Cruz L.M."/>
            <person name="Battistoni F."/>
            <person name="De Souza E."/>
            <person name="Pedrosa F."/>
            <person name="Chen W.-M."/>
            <person name="Poole P.S."/>
            <person name="Dixon R.A."/>
            <person name="James E.K."/>
        </authorList>
    </citation>
    <scope>NUCLEOTIDE SEQUENCE [LARGE SCALE GENOMIC DNA]</scope>
    <source>
        <strain evidence="7 8">PbN1</strain>
    </source>
</reference>
<comment type="caution">
    <text evidence="7">The sequence shown here is derived from an EMBL/GenBank/DDBJ whole genome shotgun (WGS) entry which is preliminary data.</text>
</comment>
<dbReference type="Gene3D" id="3.40.50.280">
    <property type="entry name" value="Cobalamin-binding domain"/>
    <property type="match status" value="1"/>
</dbReference>
<organism evidence="7 8">
    <name type="scientific">Aromatoleum bremense</name>
    <dbReference type="NCBI Taxonomy" id="76115"/>
    <lineage>
        <taxon>Bacteria</taxon>
        <taxon>Pseudomonadati</taxon>
        <taxon>Pseudomonadota</taxon>
        <taxon>Betaproteobacteria</taxon>
        <taxon>Rhodocyclales</taxon>
        <taxon>Rhodocyclaceae</taxon>
        <taxon>Aromatoleum</taxon>
    </lineage>
</organism>
<dbReference type="Pfam" id="PF02310">
    <property type="entry name" value="B12-binding"/>
    <property type="match status" value="1"/>
</dbReference>
<dbReference type="Proteomes" id="UP000633943">
    <property type="component" value="Unassembled WGS sequence"/>
</dbReference>
<proteinExistence type="predicted"/>
<dbReference type="NCBIfam" id="TIGR00640">
    <property type="entry name" value="acid_CoA_mut_C"/>
    <property type="match status" value="1"/>
</dbReference>
<keyword evidence="2" id="KW-0846">Cobalamin</keyword>
<keyword evidence="5" id="KW-0170">Cobalt</keyword>
<dbReference type="CDD" id="cd02071">
    <property type="entry name" value="MM_CoA_mut_B12_BD"/>
    <property type="match status" value="1"/>
</dbReference>
<dbReference type="SUPFAM" id="SSF52242">
    <property type="entry name" value="Cobalamin (vitamin B12)-binding domain"/>
    <property type="match status" value="1"/>
</dbReference>
<keyword evidence="3" id="KW-0479">Metal-binding</keyword>
<dbReference type="RefSeq" id="WP_169202954.1">
    <property type="nucleotide sequence ID" value="NZ_CP059467.1"/>
</dbReference>